<comment type="subcellular location">
    <subcellularLocation>
        <location evidence="1">Membrane</location>
        <topology evidence="1">Multi-pass membrane protein</topology>
    </subcellularLocation>
</comment>
<evidence type="ECO:0000256" key="11">
    <source>
        <dbReference type="ARBA" id="ARBA00023444"/>
    </source>
</evidence>
<evidence type="ECO:0000313" key="13">
    <source>
        <dbReference type="EMBL" id="CQR53649.1"/>
    </source>
</evidence>
<dbReference type="GO" id="GO:0016020">
    <property type="term" value="C:membrane"/>
    <property type="evidence" value="ECO:0007669"/>
    <property type="project" value="UniProtKB-SubCell"/>
</dbReference>
<feature type="transmembrane region" description="Helical" evidence="12">
    <location>
        <begin position="60"/>
        <end position="80"/>
    </location>
</feature>
<keyword evidence="3 12" id="KW-0812">Transmembrane</keyword>
<feature type="transmembrane region" description="Helical" evidence="12">
    <location>
        <begin position="115"/>
        <end position="140"/>
    </location>
</feature>
<protein>
    <submittedName>
        <fullName evidence="13">Heme A synthase</fullName>
    </submittedName>
</protein>
<evidence type="ECO:0000256" key="2">
    <source>
        <dbReference type="ARBA" id="ARBA00022475"/>
    </source>
</evidence>
<dbReference type="PANTHER" id="PTHR35457">
    <property type="entry name" value="HEME A SYNTHASE"/>
    <property type="match status" value="1"/>
</dbReference>
<feature type="transmembrane region" description="Helical" evidence="12">
    <location>
        <begin position="87"/>
        <end position="109"/>
    </location>
</feature>
<dbReference type="InterPro" id="IPR050450">
    <property type="entry name" value="COX15/CtaA_HemeA_synthase"/>
</dbReference>
<feature type="transmembrane region" description="Helical" evidence="12">
    <location>
        <begin position="241"/>
        <end position="261"/>
    </location>
</feature>
<feature type="transmembrane region" description="Helical" evidence="12">
    <location>
        <begin position="179"/>
        <end position="201"/>
    </location>
</feature>
<keyword evidence="9 12" id="KW-0472">Membrane</keyword>
<feature type="transmembrane region" description="Helical" evidence="12">
    <location>
        <begin position="152"/>
        <end position="173"/>
    </location>
</feature>
<dbReference type="AlphaFoldDB" id="A0A0D6JWG1"/>
<comment type="pathway">
    <text evidence="11">Porphyrin-containing compound metabolism.</text>
</comment>
<evidence type="ECO:0000256" key="9">
    <source>
        <dbReference type="ARBA" id="ARBA00023136"/>
    </source>
</evidence>
<dbReference type="Pfam" id="PF02628">
    <property type="entry name" value="COX15-CtaA"/>
    <property type="match status" value="1"/>
</dbReference>
<dbReference type="PANTHER" id="PTHR35457:SF1">
    <property type="entry name" value="HEME A SYNTHASE"/>
    <property type="match status" value="1"/>
</dbReference>
<evidence type="ECO:0000313" key="14">
    <source>
        <dbReference type="Proteomes" id="UP000198902"/>
    </source>
</evidence>
<reference evidence="14" key="1">
    <citation type="submission" date="2015-03" db="EMBL/GenBank/DDBJ databases">
        <authorList>
            <person name="Urmite Genomes"/>
        </authorList>
    </citation>
    <scope>NUCLEOTIDE SEQUENCE [LARGE SCALE GENOMIC DNA]</scope>
    <source>
        <strain evidence="14">Arc-Hr</strain>
    </source>
</reference>
<dbReference type="Proteomes" id="UP000198902">
    <property type="component" value="Unassembled WGS sequence"/>
</dbReference>
<keyword evidence="5 12" id="KW-1133">Transmembrane helix</keyword>
<evidence type="ECO:0000256" key="6">
    <source>
        <dbReference type="ARBA" id="ARBA00023002"/>
    </source>
</evidence>
<organism evidence="13 14">
    <name type="scientific">Haloferax massiliensis</name>
    <dbReference type="NCBI Taxonomy" id="1476858"/>
    <lineage>
        <taxon>Archaea</taxon>
        <taxon>Methanobacteriati</taxon>
        <taxon>Methanobacteriota</taxon>
        <taxon>Stenosarchaea group</taxon>
        <taxon>Halobacteria</taxon>
        <taxon>Halobacteriales</taxon>
        <taxon>Haloferacaceae</taxon>
        <taxon>Haloferax</taxon>
    </lineage>
</organism>
<feature type="transmembrane region" description="Helical" evidence="12">
    <location>
        <begin position="213"/>
        <end position="235"/>
    </location>
</feature>
<keyword evidence="4" id="KW-0479">Metal-binding</keyword>
<evidence type="ECO:0000256" key="7">
    <source>
        <dbReference type="ARBA" id="ARBA00023004"/>
    </source>
</evidence>
<proteinExistence type="predicted"/>
<dbReference type="GO" id="GO:0006784">
    <property type="term" value="P:heme A biosynthetic process"/>
    <property type="evidence" value="ECO:0007669"/>
    <property type="project" value="InterPro"/>
</dbReference>
<keyword evidence="7" id="KW-0408">Iron</keyword>
<dbReference type="EMBL" id="CSTE01000006">
    <property type="protein sequence ID" value="CQR53649.1"/>
    <property type="molecule type" value="Genomic_DNA"/>
</dbReference>
<keyword evidence="2" id="KW-1003">Cell membrane</keyword>
<evidence type="ECO:0000256" key="3">
    <source>
        <dbReference type="ARBA" id="ARBA00022692"/>
    </source>
</evidence>
<evidence type="ECO:0000256" key="10">
    <source>
        <dbReference type="ARBA" id="ARBA00023157"/>
    </source>
</evidence>
<accession>A0A0D6JWG1</accession>
<gene>
    <name evidence="13" type="primary">ctaA</name>
    <name evidence="13" type="ORF">BN996_03723</name>
</gene>
<keyword evidence="10" id="KW-1015">Disulfide bond</keyword>
<keyword evidence="6" id="KW-0560">Oxidoreductase</keyword>
<evidence type="ECO:0000256" key="12">
    <source>
        <dbReference type="SAM" id="Phobius"/>
    </source>
</evidence>
<sequence length="277" mass="28791">MTPRLRRLLAGAAAMTGVLMVLGVYTAAAGAGLTCAGRWPFCDGFLGLFPANWGSFLEWFHRLVAMLTGFLILGTTVQAWREGVAKGVRYALVVATVILPFQIVLGALTVTEYEWVILTAHYVVATSIFTAVVAAAAWGLADRGIPRIADAVGLALVGAPVMLVLAPHAFVSFGPTTQAVYYVVGLTTYAALVAVTLWANAAHGPRADAYDRLRFVTAPASVVVVALLIAGRQVYGPALELAHLGGTVLALVLVVGAAVLVRGGLPIPQAGATNDAD</sequence>
<name>A0A0D6JWG1_9EURY</name>
<keyword evidence="14" id="KW-1185">Reference proteome</keyword>
<evidence type="ECO:0000256" key="8">
    <source>
        <dbReference type="ARBA" id="ARBA00023133"/>
    </source>
</evidence>
<dbReference type="InterPro" id="IPR003780">
    <property type="entry name" value="COX15/CtaA_fam"/>
</dbReference>
<dbReference type="GO" id="GO:0016491">
    <property type="term" value="F:oxidoreductase activity"/>
    <property type="evidence" value="ECO:0007669"/>
    <property type="project" value="UniProtKB-KW"/>
</dbReference>
<dbReference type="GO" id="GO:0046872">
    <property type="term" value="F:metal ion binding"/>
    <property type="evidence" value="ECO:0007669"/>
    <property type="project" value="UniProtKB-KW"/>
</dbReference>
<keyword evidence="8" id="KW-0350">Heme biosynthesis</keyword>
<evidence type="ECO:0000256" key="1">
    <source>
        <dbReference type="ARBA" id="ARBA00004141"/>
    </source>
</evidence>
<evidence type="ECO:0000256" key="5">
    <source>
        <dbReference type="ARBA" id="ARBA00022989"/>
    </source>
</evidence>
<evidence type="ECO:0000256" key="4">
    <source>
        <dbReference type="ARBA" id="ARBA00022723"/>
    </source>
</evidence>